<dbReference type="EMBL" id="JBHSQB010000003">
    <property type="protein sequence ID" value="MFC6095544.1"/>
    <property type="molecule type" value="Genomic_DNA"/>
</dbReference>
<dbReference type="RefSeq" id="WP_379790176.1">
    <property type="nucleotide sequence ID" value="NZ_JBHSQB010000003.1"/>
</dbReference>
<name>A0ABW1PJ07_9FLAO</name>
<proteinExistence type="predicted"/>
<dbReference type="Proteomes" id="UP001596287">
    <property type="component" value="Unassembled WGS sequence"/>
</dbReference>
<evidence type="ECO:0000313" key="2">
    <source>
        <dbReference type="Proteomes" id="UP001596287"/>
    </source>
</evidence>
<comment type="caution">
    <text evidence="1">The sequence shown here is derived from an EMBL/GenBank/DDBJ whole genome shotgun (WGS) entry which is preliminary data.</text>
</comment>
<protein>
    <submittedName>
        <fullName evidence="1">Uncharacterized protein</fullName>
    </submittedName>
</protein>
<evidence type="ECO:0000313" key="1">
    <source>
        <dbReference type="EMBL" id="MFC6095544.1"/>
    </source>
</evidence>
<gene>
    <name evidence="1" type="ORF">ACFPVY_02710</name>
</gene>
<accession>A0ABW1PJ07</accession>
<reference evidence="2" key="1">
    <citation type="journal article" date="2019" name="Int. J. Syst. Evol. Microbiol.">
        <title>The Global Catalogue of Microorganisms (GCM) 10K type strain sequencing project: providing services to taxonomists for standard genome sequencing and annotation.</title>
        <authorList>
            <consortium name="The Broad Institute Genomics Platform"/>
            <consortium name="The Broad Institute Genome Sequencing Center for Infectious Disease"/>
            <person name="Wu L."/>
            <person name="Ma J."/>
        </authorList>
    </citation>
    <scope>NUCLEOTIDE SEQUENCE [LARGE SCALE GENOMIC DNA]</scope>
    <source>
        <strain evidence="2">CCUG 49679</strain>
    </source>
</reference>
<keyword evidence="2" id="KW-1185">Reference proteome</keyword>
<sequence length="156" mass="18101">MESLEKLNEQLKKHLESISPFLITDFQSLINGENICLFDGIQQSDVAAFNFEYRHDYLDTTFFGTDKEGIKVTGDVGLLICERSAKFLPQTIWDRVKDIEDDEGIEDIEEALEEYNDDNMKFLMIGSAIAGKLQPKELRIRLRLTFRFQNWISVLN</sequence>
<organism evidence="1 2">
    <name type="scientific">Flavobacterium qiangtangense</name>
    <dbReference type="NCBI Taxonomy" id="1442595"/>
    <lineage>
        <taxon>Bacteria</taxon>
        <taxon>Pseudomonadati</taxon>
        <taxon>Bacteroidota</taxon>
        <taxon>Flavobacteriia</taxon>
        <taxon>Flavobacteriales</taxon>
        <taxon>Flavobacteriaceae</taxon>
        <taxon>Flavobacterium</taxon>
    </lineage>
</organism>